<dbReference type="AlphaFoldDB" id="A0A316EG22"/>
<keyword evidence="2" id="KW-1185">Reference proteome</keyword>
<name>A0A316EG22_9BACT</name>
<protein>
    <submittedName>
        <fullName evidence="1">Uncharacterized protein</fullName>
    </submittedName>
</protein>
<dbReference type="EMBL" id="QGGO01000004">
    <property type="protein sequence ID" value="PWK28369.1"/>
    <property type="molecule type" value="Genomic_DNA"/>
</dbReference>
<dbReference type="Proteomes" id="UP000245489">
    <property type="component" value="Unassembled WGS sequence"/>
</dbReference>
<comment type="caution">
    <text evidence="1">The sequence shown here is derived from an EMBL/GenBank/DDBJ whole genome shotgun (WGS) entry which is preliminary data.</text>
</comment>
<accession>A0A316EG22</accession>
<gene>
    <name evidence="1" type="ORF">LV89_01153</name>
</gene>
<evidence type="ECO:0000313" key="1">
    <source>
        <dbReference type="EMBL" id="PWK28369.1"/>
    </source>
</evidence>
<proteinExistence type="predicted"/>
<organism evidence="1 2">
    <name type="scientific">Arcicella aurantiaca</name>
    <dbReference type="NCBI Taxonomy" id="591202"/>
    <lineage>
        <taxon>Bacteria</taxon>
        <taxon>Pseudomonadati</taxon>
        <taxon>Bacteroidota</taxon>
        <taxon>Cytophagia</taxon>
        <taxon>Cytophagales</taxon>
        <taxon>Flectobacillaceae</taxon>
        <taxon>Arcicella</taxon>
    </lineage>
</organism>
<reference evidence="1 2" key="1">
    <citation type="submission" date="2018-05" db="EMBL/GenBank/DDBJ databases">
        <title>Genomic Encyclopedia of Archaeal and Bacterial Type Strains, Phase II (KMG-II): from individual species to whole genera.</title>
        <authorList>
            <person name="Goeker M."/>
        </authorList>
    </citation>
    <scope>NUCLEOTIDE SEQUENCE [LARGE SCALE GENOMIC DNA]</scope>
    <source>
        <strain evidence="1 2">DSM 22214</strain>
    </source>
</reference>
<evidence type="ECO:0000313" key="2">
    <source>
        <dbReference type="Proteomes" id="UP000245489"/>
    </source>
</evidence>
<dbReference type="OrthoDB" id="962414at2"/>
<sequence length="143" mass="16830">MTIENQFQAITDNLNTTNNEVEILDLLVDSNNMFYDYSKNRVVSFIHGKNYHLVLFNAQEGDRGFTMYTVENFCEHEADLVMLRNIFAYAIHNGLNNYLMRMARSKVEDIFYMTDTFRALFNKPKPIDDYEVQTPRLPSSLTY</sequence>
<dbReference type="RefSeq" id="WP_109741917.1">
    <property type="nucleotide sequence ID" value="NZ_QGGO01000004.1"/>
</dbReference>